<evidence type="ECO:0000256" key="2">
    <source>
        <dbReference type="ARBA" id="ARBA00023125"/>
    </source>
</evidence>
<protein>
    <submittedName>
        <fullName evidence="5">GntR family transcriptional regulator</fullName>
    </submittedName>
</protein>
<accession>A0ABU2HWZ1</accession>
<proteinExistence type="predicted"/>
<dbReference type="Pfam" id="PF00392">
    <property type="entry name" value="GntR"/>
    <property type="match status" value="1"/>
</dbReference>
<evidence type="ECO:0000256" key="3">
    <source>
        <dbReference type="ARBA" id="ARBA00023163"/>
    </source>
</evidence>
<gene>
    <name evidence="5" type="ORF">RGQ15_18555</name>
</gene>
<dbReference type="PANTHER" id="PTHR43537:SF20">
    <property type="entry name" value="HTH-TYPE TRANSCRIPTIONAL REPRESSOR GLAR"/>
    <property type="match status" value="1"/>
</dbReference>
<evidence type="ECO:0000256" key="1">
    <source>
        <dbReference type="ARBA" id="ARBA00023015"/>
    </source>
</evidence>
<name>A0ABU2HWZ1_9RHOB</name>
<dbReference type="Gene3D" id="1.20.120.530">
    <property type="entry name" value="GntR ligand-binding domain-like"/>
    <property type="match status" value="1"/>
</dbReference>
<dbReference type="SMART" id="SM00895">
    <property type="entry name" value="FCD"/>
    <property type="match status" value="1"/>
</dbReference>
<evidence type="ECO:0000313" key="5">
    <source>
        <dbReference type="EMBL" id="MDS9469572.1"/>
    </source>
</evidence>
<dbReference type="SUPFAM" id="SSF46785">
    <property type="entry name" value="Winged helix' DNA-binding domain"/>
    <property type="match status" value="1"/>
</dbReference>
<keyword evidence="2" id="KW-0238">DNA-binding</keyword>
<dbReference type="InterPro" id="IPR036390">
    <property type="entry name" value="WH_DNA-bd_sf"/>
</dbReference>
<dbReference type="SUPFAM" id="SSF48008">
    <property type="entry name" value="GntR ligand-binding domain-like"/>
    <property type="match status" value="1"/>
</dbReference>
<evidence type="ECO:0000313" key="6">
    <source>
        <dbReference type="Proteomes" id="UP001269144"/>
    </source>
</evidence>
<keyword evidence="3" id="KW-0804">Transcription</keyword>
<evidence type="ECO:0000259" key="4">
    <source>
        <dbReference type="PROSITE" id="PS50949"/>
    </source>
</evidence>
<dbReference type="InterPro" id="IPR000524">
    <property type="entry name" value="Tscrpt_reg_HTH_GntR"/>
</dbReference>
<keyword evidence="6" id="KW-1185">Reference proteome</keyword>
<dbReference type="PROSITE" id="PS50949">
    <property type="entry name" value="HTH_GNTR"/>
    <property type="match status" value="1"/>
</dbReference>
<sequence length="237" mass="26950">MGEKLPSDMRSLSEQVYNLIRRDILQGLLLPDMKLRIETVSERYKIGAVPVREALNRLSAEGLVERKSQRGFFVAPLEMGDLEELVKTRIWLETRALQESIARSDEAWEEALVVSFHRLSRTSRRLMPDDGREISEEWDIRHKEFHMQLIDHCGSSWLLSFCATMMDQAARYRNVSMNTHSSQARREGALAEHQAILDAVLSRDAELACRLLSEHYQATLAALRPAGCTDAAPGAED</sequence>
<dbReference type="Gene3D" id="1.10.10.10">
    <property type="entry name" value="Winged helix-like DNA-binding domain superfamily/Winged helix DNA-binding domain"/>
    <property type="match status" value="1"/>
</dbReference>
<comment type="caution">
    <text evidence="5">The sequence shown here is derived from an EMBL/GenBank/DDBJ whole genome shotgun (WGS) entry which is preliminary data.</text>
</comment>
<dbReference type="SMART" id="SM00345">
    <property type="entry name" value="HTH_GNTR"/>
    <property type="match status" value="1"/>
</dbReference>
<dbReference type="CDD" id="cd07377">
    <property type="entry name" value="WHTH_GntR"/>
    <property type="match status" value="1"/>
</dbReference>
<dbReference type="Proteomes" id="UP001269144">
    <property type="component" value="Unassembled WGS sequence"/>
</dbReference>
<feature type="domain" description="HTH gntR-type" evidence="4">
    <location>
        <begin position="10"/>
        <end position="77"/>
    </location>
</feature>
<dbReference type="InterPro" id="IPR036388">
    <property type="entry name" value="WH-like_DNA-bd_sf"/>
</dbReference>
<dbReference type="InterPro" id="IPR011711">
    <property type="entry name" value="GntR_C"/>
</dbReference>
<dbReference type="PANTHER" id="PTHR43537">
    <property type="entry name" value="TRANSCRIPTIONAL REGULATOR, GNTR FAMILY"/>
    <property type="match status" value="1"/>
</dbReference>
<keyword evidence="1" id="KW-0805">Transcription regulation</keyword>
<dbReference type="InterPro" id="IPR008920">
    <property type="entry name" value="TF_FadR/GntR_C"/>
</dbReference>
<reference evidence="6" key="1">
    <citation type="submission" date="2023-07" db="EMBL/GenBank/DDBJ databases">
        <title>Paracoccus sp. MBLB3053 whole genome sequence.</title>
        <authorList>
            <person name="Hwang C.Y."/>
            <person name="Cho E.-S."/>
            <person name="Seo M.-J."/>
        </authorList>
    </citation>
    <scope>NUCLEOTIDE SEQUENCE [LARGE SCALE GENOMIC DNA]</scope>
    <source>
        <strain evidence="6">MBLB3053</strain>
    </source>
</reference>
<dbReference type="RefSeq" id="WP_311162247.1">
    <property type="nucleotide sequence ID" value="NZ_JAVQLW010000004.1"/>
</dbReference>
<dbReference type="EMBL" id="JAVQLW010000004">
    <property type="protein sequence ID" value="MDS9469572.1"/>
    <property type="molecule type" value="Genomic_DNA"/>
</dbReference>
<organism evidence="5 6">
    <name type="scientific">Paracoccus aurantius</name>
    <dbReference type="NCBI Taxonomy" id="3073814"/>
    <lineage>
        <taxon>Bacteria</taxon>
        <taxon>Pseudomonadati</taxon>
        <taxon>Pseudomonadota</taxon>
        <taxon>Alphaproteobacteria</taxon>
        <taxon>Rhodobacterales</taxon>
        <taxon>Paracoccaceae</taxon>
        <taxon>Paracoccus</taxon>
    </lineage>
</organism>
<dbReference type="Pfam" id="PF07729">
    <property type="entry name" value="FCD"/>
    <property type="match status" value="1"/>
</dbReference>